<accession>A0ABN9H0F0</accession>
<protein>
    <submittedName>
        <fullName evidence="1">Uncharacterized protein</fullName>
    </submittedName>
</protein>
<feature type="non-terminal residue" evidence="1">
    <location>
        <position position="1"/>
    </location>
</feature>
<organism evidence="1 2">
    <name type="scientific">Staurois parvus</name>
    <dbReference type="NCBI Taxonomy" id="386267"/>
    <lineage>
        <taxon>Eukaryota</taxon>
        <taxon>Metazoa</taxon>
        <taxon>Chordata</taxon>
        <taxon>Craniata</taxon>
        <taxon>Vertebrata</taxon>
        <taxon>Euteleostomi</taxon>
        <taxon>Amphibia</taxon>
        <taxon>Batrachia</taxon>
        <taxon>Anura</taxon>
        <taxon>Neobatrachia</taxon>
        <taxon>Ranoidea</taxon>
        <taxon>Ranidae</taxon>
        <taxon>Staurois</taxon>
    </lineage>
</organism>
<comment type="caution">
    <text evidence="1">The sequence shown here is derived from an EMBL/GenBank/DDBJ whole genome shotgun (WGS) entry which is preliminary data.</text>
</comment>
<sequence length="141" mass="15565">LHVTIFSLINPKIISIACCPLTGLLHLDPISGMLAGEKLFECKAARKINQGLINADVLLGSINICKFLVKVICEGLNFVEPIKFRVTPRMTECIVVEMHKTHYTFISMPGHGSREHGHMMNQVCGPIQVQLISFSNAHVEG</sequence>
<keyword evidence="2" id="KW-1185">Reference proteome</keyword>
<evidence type="ECO:0000313" key="2">
    <source>
        <dbReference type="Proteomes" id="UP001162483"/>
    </source>
</evidence>
<name>A0ABN9H0F0_9NEOB</name>
<dbReference type="EMBL" id="CATNWA010019629">
    <property type="protein sequence ID" value="CAI9614228.1"/>
    <property type="molecule type" value="Genomic_DNA"/>
</dbReference>
<gene>
    <name evidence="1" type="ORF">SPARVUS_LOCUS15016704</name>
</gene>
<dbReference type="Proteomes" id="UP001162483">
    <property type="component" value="Unassembled WGS sequence"/>
</dbReference>
<evidence type="ECO:0000313" key="1">
    <source>
        <dbReference type="EMBL" id="CAI9614228.1"/>
    </source>
</evidence>
<reference evidence="1" key="1">
    <citation type="submission" date="2023-05" db="EMBL/GenBank/DDBJ databases">
        <authorList>
            <person name="Stuckert A."/>
        </authorList>
    </citation>
    <scope>NUCLEOTIDE SEQUENCE</scope>
</reference>
<proteinExistence type="predicted"/>